<accession>A0A846H9B7</accession>
<evidence type="ECO:0000313" key="2">
    <source>
        <dbReference type="Proteomes" id="UP000031549"/>
    </source>
</evidence>
<gene>
    <name evidence="1" type="ORF">PI95_015670</name>
</gene>
<comment type="caution">
    <text evidence="1">The sequence shown here is derived from an EMBL/GenBank/DDBJ whole genome shotgun (WGS) entry which is preliminary data.</text>
</comment>
<organism evidence="1 2">
    <name type="scientific">Hassallia byssoidea VB512170</name>
    <dbReference type="NCBI Taxonomy" id="1304833"/>
    <lineage>
        <taxon>Bacteria</taxon>
        <taxon>Bacillati</taxon>
        <taxon>Cyanobacteriota</taxon>
        <taxon>Cyanophyceae</taxon>
        <taxon>Nostocales</taxon>
        <taxon>Tolypothrichaceae</taxon>
        <taxon>Hassallia</taxon>
    </lineage>
</organism>
<evidence type="ECO:0000313" key="1">
    <source>
        <dbReference type="EMBL" id="NEU73956.1"/>
    </source>
</evidence>
<dbReference type="RefSeq" id="WP_039739671.1">
    <property type="nucleotide sequence ID" value="NZ_JTCM02000031.1"/>
</dbReference>
<protein>
    <submittedName>
        <fullName evidence="1">Uncharacterized protein</fullName>
    </submittedName>
</protein>
<sequence>MNLSNYNFKYFAYLALLTILLGILAKFDGTVTVQVTPLGLQVQVNNHSAGCPIDPQLLEIQPKLEQELA</sequence>
<dbReference type="EMBL" id="JTCM02000031">
    <property type="protein sequence ID" value="NEU73956.1"/>
    <property type="molecule type" value="Genomic_DNA"/>
</dbReference>
<dbReference type="Proteomes" id="UP000031549">
    <property type="component" value="Unassembled WGS sequence"/>
</dbReference>
<name>A0A846H9B7_9CYAN</name>
<reference evidence="1 2" key="1">
    <citation type="journal article" date="2015" name="Genome Announc.">
        <title>Draft Genome Sequence of Cyanobacterium Hassallia byssoidea Strain VB512170, Isolated from Monuments in India.</title>
        <authorList>
            <person name="Singh D."/>
            <person name="Chandrababunaidu M.M."/>
            <person name="Panda A."/>
            <person name="Sen D."/>
            <person name="Bhattacharyya S."/>
            <person name="Adhikary S.P."/>
            <person name="Tripathy S."/>
        </authorList>
    </citation>
    <scope>NUCLEOTIDE SEQUENCE [LARGE SCALE GENOMIC DNA]</scope>
    <source>
        <strain evidence="1 2">VB512170</strain>
    </source>
</reference>
<keyword evidence="2" id="KW-1185">Reference proteome</keyword>
<proteinExistence type="predicted"/>
<dbReference type="AlphaFoldDB" id="A0A846H9B7"/>